<dbReference type="Gene3D" id="1.10.10.10">
    <property type="entry name" value="Winged helix-like DNA-binding domain superfamily/Winged helix DNA-binding domain"/>
    <property type="match status" value="1"/>
</dbReference>
<dbReference type="PANTHER" id="PTHR48111:SF28">
    <property type="entry name" value="TRANSCRIPTIONAL REGULATORY PROTEIN TCRX-RELATED"/>
    <property type="match status" value="1"/>
</dbReference>
<feature type="modified residue" description="4-aspartylphosphate" evidence="6">
    <location>
        <position position="95"/>
    </location>
</feature>
<gene>
    <name evidence="10" type="ORF">FNH04_41570</name>
</gene>
<evidence type="ECO:0000259" key="9">
    <source>
        <dbReference type="PROSITE" id="PS51755"/>
    </source>
</evidence>
<evidence type="ECO:0000256" key="1">
    <source>
        <dbReference type="ARBA" id="ARBA00022553"/>
    </source>
</evidence>
<dbReference type="SMART" id="SM00448">
    <property type="entry name" value="REC"/>
    <property type="match status" value="1"/>
</dbReference>
<dbReference type="InterPro" id="IPR011006">
    <property type="entry name" value="CheY-like_superfamily"/>
</dbReference>
<keyword evidence="11" id="KW-1185">Reference proteome</keyword>
<protein>
    <submittedName>
        <fullName evidence="10">Response regulator transcription factor</fullName>
    </submittedName>
</protein>
<dbReference type="FunFam" id="3.40.50.2300:FF:000001">
    <property type="entry name" value="DNA-binding response regulator PhoB"/>
    <property type="match status" value="1"/>
</dbReference>
<dbReference type="GO" id="GO:0000156">
    <property type="term" value="F:phosphorelay response regulator activity"/>
    <property type="evidence" value="ECO:0007669"/>
    <property type="project" value="TreeGrafter"/>
</dbReference>
<dbReference type="SMART" id="SM00862">
    <property type="entry name" value="Trans_reg_C"/>
    <property type="match status" value="1"/>
</dbReference>
<proteinExistence type="predicted"/>
<dbReference type="Pfam" id="PF00486">
    <property type="entry name" value="Trans_reg_C"/>
    <property type="match status" value="1"/>
</dbReference>
<evidence type="ECO:0000256" key="2">
    <source>
        <dbReference type="ARBA" id="ARBA00023012"/>
    </source>
</evidence>
<keyword evidence="4 7" id="KW-0238">DNA-binding</keyword>
<dbReference type="EMBL" id="VJZE01000592">
    <property type="protein sequence ID" value="MPY46167.1"/>
    <property type="molecule type" value="Genomic_DNA"/>
</dbReference>
<evidence type="ECO:0000256" key="5">
    <source>
        <dbReference type="ARBA" id="ARBA00023163"/>
    </source>
</evidence>
<keyword evidence="5" id="KW-0804">Transcription</keyword>
<keyword evidence="1 6" id="KW-0597">Phosphoprotein</keyword>
<dbReference type="GO" id="GO:0000976">
    <property type="term" value="F:transcription cis-regulatory region binding"/>
    <property type="evidence" value="ECO:0007669"/>
    <property type="project" value="TreeGrafter"/>
</dbReference>
<evidence type="ECO:0000256" key="3">
    <source>
        <dbReference type="ARBA" id="ARBA00023015"/>
    </source>
</evidence>
<evidence type="ECO:0000313" key="11">
    <source>
        <dbReference type="Proteomes" id="UP000326979"/>
    </source>
</evidence>
<feature type="domain" description="OmpR/PhoB-type" evidence="9">
    <location>
        <begin position="171"/>
        <end position="268"/>
    </location>
</feature>
<evidence type="ECO:0000256" key="4">
    <source>
        <dbReference type="ARBA" id="ARBA00023125"/>
    </source>
</evidence>
<dbReference type="Gene3D" id="6.10.250.690">
    <property type="match status" value="1"/>
</dbReference>
<comment type="caution">
    <text evidence="10">The sequence shown here is derived from an EMBL/GenBank/DDBJ whole genome shotgun (WGS) entry which is preliminary data.</text>
</comment>
<keyword evidence="2" id="KW-0902">Two-component regulatory system</keyword>
<feature type="DNA-binding region" description="OmpR/PhoB-type" evidence="7">
    <location>
        <begin position="171"/>
        <end position="268"/>
    </location>
</feature>
<organism evidence="10 11">
    <name type="scientific">Streptomyces phyllanthi</name>
    <dbReference type="NCBI Taxonomy" id="1803180"/>
    <lineage>
        <taxon>Bacteria</taxon>
        <taxon>Bacillati</taxon>
        <taxon>Actinomycetota</taxon>
        <taxon>Actinomycetes</taxon>
        <taxon>Kitasatosporales</taxon>
        <taxon>Streptomycetaceae</taxon>
        <taxon>Streptomyces</taxon>
    </lineage>
</organism>
<sequence length="271" mass="29878">MPVSFSGKSQVPERVLSEGSAIVSGMTTTSPQGRTELLRPDGSPVRVLVVDDELSITELLSMALRYEGWQIRSAGDGQGAVQTAREFRPDAVVLDMMLPDMDGLAVLGRLRRELPEVPVLFLTAKDAVEDRIAGLTAGGDDYVTKPFSLEEVVARLRGLIRRSGAADRRSDSVLVVGDLTLDEDSHEVSRAGENIHLTATEFELLRFLMRNPRRVLSKAQILDRVWSYDFGGQANVVELYISYLRRKIDAGREPMIHTRRGAGYLIKPAAS</sequence>
<dbReference type="CDD" id="cd00383">
    <property type="entry name" value="trans_reg_C"/>
    <property type="match status" value="1"/>
</dbReference>
<evidence type="ECO:0000256" key="6">
    <source>
        <dbReference type="PROSITE-ProRule" id="PRU00169"/>
    </source>
</evidence>
<dbReference type="AlphaFoldDB" id="A0A5N8WFY0"/>
<keyword evidence="3" id="KW-0805">Transcription regulation</keyword>
<dbReference type="GO" id="GO:0032993">
    <property type="term" value="C:protein-DNA complex"/>
    <property type="evidence" value="ECO:0007669"/>
    <property type="project" value="TreeGrafter"/>
</dbReference>
<dbReference type="InterPro" id="IPR036388">
    <property type="entry name" value="WH-like_DNA-bd_sf"/>
</dbReference>
<dbReference type="GO" id="GO:0005829">
    <property type="term" value="C:cytosol"/>
    <property type="evidence" value="ECO:0007669"/>
    <property type="project" value="TreeGrafter"/>
</dbReference>
<name>A0A5N8WFY0_9ACTN</name>
<dbReference type="PANTHER" id="PTHR48111">
    <property type="entry name" value="REGULATOR OF RPOS"/>
    <property type="match status" value="1"/>
</dbReference>
<dbReference type="PROSITE" id="PS50110">
    <property type="entry name" value="RESPONSE_REGULATORY"/>
    <property type="match status" value="1"/>
</dbReference>
<dbReference type="Gene3D" id="3.40.50.2300">
    <property type="match status" value="1"/>
</dbReference>
<evidence type="ECO:0000313" key="10">
    <source>
        <dbReference type="EMBL" id="MPY46167.1"/>
    </source>
</evidence>
<dbReference type="CDD" id="cd17615">
    <property type="entry name" value="REC_OmpR_MtPhoP-like"/>
    <property type="match status" value="1"/>
</dbReference>
<accession>A0A5N8WFY0</accession>
<dbReference type="InterPro" id="IPR039420">
    <property type="entry name" value="WalR-like"/>
</dbReference>
<dbReference type="PROSITE" id="PS51755">
    <property type="entry name" value="OMPR_PHOB"/>
    <property type="match status" value="1"/>
</dbReference>
<evidence type="ECO:0000259" key="8">
    <source>
        <dbReference type="PROSITE" id="PS50110"/>
    </source>
</evidence>
<dbReference type="GO" id="GO:0006355">
    <property type="term" value="P:regulation of DNA-templated transcription"/>
    <property type="evidence" value="ECO:0007669"/>
    <property type="project" value="InterPro"/>
</dbReference>
<dbReference type="FunFam" id="1.10.10.10:FF:000005">
    <property type="entry name" value="Two-component system response regulator"/>
    <property type="match status" value="1"/>
</dbReference>
<dbReference type="InterPro" id="IPR001789">
    <property type="entry name" value="Sig_transdc_resp-reg_receiver"/>
</dbReference>
<dbReference type="Proteomes" id="UP000326979">
    <property type="component" value="Unassembled WGS sequence"/>
</dbReference>
<feature type="domain" description="Response regulatory" evidence="8">
    <location>
        <begin position="46"/>
        <end position="160"/>
    </location>
</feature>
<reference evidence="10 11" key="1">
    <citation type="submission" date="2019-07" db="EMBL/GenBank/DDBJ databases">
        <title>New species of Amycolatopsis and Streptomyces.</title>
        <authorList>
            <person name="Duangmal K."/>
            <person name="Teo W.F.A."/>
            <person name="Lipun K."/>
        </authorList>
    </citation>
    <scope>NUCLEOTIDE SEQUENCE [LARGE SCALE GENOMIC DNA]</scope>
    <source>
        <strain evidence="10 11">TISTR 2346</strain>
    </source>
</reference>
<dbReference type="Pfam" id="PF00072">
    <property type="entry name" value="Response_reg"/>
    <property type="match status" value="1"/>
</dbReference>
<dbReference type="InterPro" id="IPR001867">
    <property type="entry name" value="OmpR/PhoB-type_DNA-bd"/>
</dbReference>
<evidence type="ECO:0000256" key="7">
    <source>
        <dbReference type="PROSITE-ProRule" id="PRU01091"/>
    </source>
</evidence>
<dbReference type="SUPFAM" id="SSF52172">
    <property type="entry name" value="CheY-like"/>
    <property type="match status" value="1"/>
</dbReference>